<dbReference type="AlphaFoldDB" id="A0A919SDW5"/>
<dbReference type="RefSeq" id="WP_212996749.1">
    <property type="nucleotide sequence ID" value="NZ_BAAATW010000003.1"/>
</dbReference>
<comment type="caution">
    <text evidence="1">The sequence shown here is derived from an EMBL/GenBank/DDBJ whole genome shotgun (WGS) entry which is preliminary data.</text>
</comment>
<name>A0A919SDW5_9ACTN</name>
<organism evidence="1 2">
    <name type="scientific">Winogradskya consettensis</name>
    <dbReference type="NCBI Taxonomy" id="113560"/>
    <lineage>
        <taxon>Bacteria</taxon>
        <taxon>Bacillati</taxon>
        <taxon>Actinomycetota</taxon>
        <taxon>Actinomycetes</taxon>
        <taxon>Micromonosporales</taxon>
        <taxon>Micromonosporaceae</taxon>
        <taxon>Winogradskya</taxon>
    </lineage>
</organism>
<protein>
    <submittedName>
        <fullName evidence="1">Uncharacterized protein</fullName>
    </submittedName>
</protein>
<reference evidence="1" key="1">
    <citation type="submission" date="2021-03" db="EMBL/GenBank/DDBJ databases">
        <title>Whole genome shotgun sequence of Actinoplanes consettensis NBRC 14913.</title>
        <authorList>
            <person name="Komaki H."/>
            <person name="Tamura T."/>
        </authorList>
    </citation>
    <scope>NUCLEOTIDE SEQUENCE</scope>
    <source>
        <strain evidence="1">NBRC 14913</strain>
    </source>
</reference>
<accession>A0A919SDW5</accession>
<evidence type="ECO:0000313" key="1">
    <source>
        <dbReference type="EMBL" id="GIM70051.1"/>
    </source>
</evidence>
<gene>
    <name evidence="1" type="ORF">Aco04nite_18210</name>
</gene>
<proteinExistence type="predicted"/>
<dbReference type="Proteomes" id="UP000680865">
    <property type="component" value="Unassembled WGS sequence"/>
</dbReference>
<sequence length="55" mass="6072">MAPTDSSRAAAVSDRASPVTVFHHAAQDWIDDPSRGLEEYLLQAFDDLRSLSEKP</sequence>
<evidence type="ECO:0000313" key="2">
    <source>
        <dbReference type="Proteomes" id="UP000680865"/>
    </source>
</evidence>
<dbReference type="EMBL" id="BOQP01000008">
    <property type="protein sequence ID" value="GIM70051.1"/>
    <property type="molecule type" value="Genomic_DNA"/>
</dbReference>
<keyword evidence="2" id="KW-1185">Reference proteome</keyword>